<dbReference type="Pfam" id="PF00078">
    <property type="entry name" value="RVT_1"/>
    <property type="match status" value="1"/>
</dbReference>
<dbReference type="PANTHER" id="PTHR34047:SF8">
    <property type="entry name" value="PROTEIN YKFC"/>
    <property type="match status" value="1"/>
</dbReference>
<evidence type="ECO:0000259" key="1">
    <source>
        <dbReference type="PROSITE" id="PS50878"/>
    </source>
</evidence>
<dbReference type="Gene3D" id="3.30.70.270">
    <property type="match status" value="1"/>
</dbReference>
<dbReference type="RefSeq" id="WP_119367061.1">
    <property type="nucleotide sequence ID" value="NZ_QXDJ01000003.1"/>
</dbReference>
<dbReference type="InterPro" id="IPR000477">
    <property type="entry name" value="RT_dom"/>
</dbReference>
<dbReference type="CDD" id="cd01646">
    <property type="entry name" value="RT_Bac_retron_I"/>
    <property type="match status" value="1"/>
</dbReference>
<dbReference type="PROSITE" id="PS50878">
    <property type="entry name" value="RT_POL"/>
    <property type="match status" value="1"/>
</dbReference>
<gene>
    <name evidence="2" type="ORF">D2A34_14185</name>
</gene>
<accession>A0A399IMG4</accession>
<proteinExistence type="predicted"/>
<comment type="caution">
    <text evidence="2">The sequence shown here is derived from an EMBL/GenBank/DDBJ whole genome shotgun (WGS) entry which is preliminary data.</text>
</comment>
<dbReference type="InterPro" id="IPR043502">
    <property type="entry name" value="DNA/RNA_pol_sf"/>
</dbReference>
<protein>
    <submittedName>
        <fullName evidence="2">RNA-directed DNA polymerase</fullName>
    </submittedName>
</protein>
<evidence type="ECO:0000313" key="2">
    <source>
        <dbReference type="EMBL" id="RII34294.1"/>
    </source>
</evidence>
<keyword evidence="2" id="KW-0808">Transferase</keyword>
<dbReference type="PANTHER" id="PTHR34047">
    <property type="entry name" value="NUCLEAR INTRON MATURASE 1, MITOCHONDRIAL-RELATED"/>
    <property type="match status" value="1"/>
</dbReference>
<dbReference type="EMBL" id="QXDJ01000003">
    <property type="protein sequence ID" value="RII34294.1"/>
    <property type="molecule type" value="Genomic_DNA"/>
</dbReference>
<dbReference type="GO" id="GO:0003964">
    <property type="term" value="F:RNA-directed DNA polymerase activity"/>
    <property type="evidence" value="ECO:0007669"/>
    <property type="project" value="UniProtKB-KW"/>
</dbReference>
<dbReference type="SUPFAM" id="SSF56672">
    <property type="entry name" value="DNA/RNA polymerases"/>
    <property type="match status" value="1"/>
</dbReference>
<evidence type="ECO:0000313" key="3">
    <source>
        <dbReference type="Proteomes" id="UP000265930"/>
    </source>
</evidence>
<dbReference type="InterPro" id="IPR043128">
    <property type="entry name" value="Rev_trsase/Diguanyl_cyclase"/>
</dbReference>
<feature type="domain" description="Reverse transcriptase" evidence="1">
    <location>
        <begin position="1"/>
        <end position="290"/>
    </location>
</feature>
<organism evidence="2 3">
    <name type="scientific">Clostridium chromiireducens</name>
    <dbReference type="NCBI Taxonomy" id="225345"/>
    <lineage>
        <taxon>Bacteria</taxon>
        <taxon>Bacillati</taxon>
        <taxon>Bacillota</taxon>
        <taxon>Clostridia</taxon>
        <taxon>Eubacteriales</taxon>
        <taxon>Clostridiaceae</taxon>
        <taxon>Clostridium</taxon>
    </lineage>
</organism>
<keyword evidence="2" id="KW-0695">RNA-directed DNA polymerase</keyword>
<name>A0A399IMG4_9CLOT</name>
<dbReference type="Proteomes" id="UP000265930">
    <property type="component" value="Unassembled WGS sequence"/>
</dbReference>
<dbReference type="AlphaFoldDB" id="A0A399IMG4"/>
<reference evidence="2 3" key="1">
    <citation type="submission" date="2018-08" db="EMBL/GenBank/DDBJ databases">
        <title>Genome of Clostridium chromiireducens C1, DSM12136.</title>
        <authorList>
            <person name="Xing M."/>
            <person name="Wei Y."/>
            <person name="Ang E.L."/>
            <person name="Zhao H."/>
            <person name="Zhang Y."/>
        </authorList>
    </citation>
    <scope>NUCLEOTIDE SEQUENCE [LARGE SCALE GENOMIC DNA]</scope>
    <source>
        <strain evidence="2 3">C1</strain>
    </source>
</reference>
<keyword evidence="2" id="KW-0548">Nucleotidyltransferase</keyword>
<sequence>MAKQIKNVYPELCSYENLYEAYLQARKGKRFRDEILQFSFNVEEFLLELRDELINHTYSVGGYREFFIYEPKKRLIMALPFKDRVVQWAIYQLINPVFDKGYIFDSYGCRNNKGTLKAVQRLYYWLKLVGKKEKKYYYLKLDMSKYFYRVDHKALIELLRIKIADKELLWLLEAIINYDGVAFGLKLNGDVDDPADRLKGKGMPIGNLTSQMFANLYLNELDQYCKRQLGIKYYVRYMDDVIILSEDKIKLHQYKTLIEEFIGSKLKLNLNNKTAIRPVALGVEFVGYKVFPTHLKVRKSTSLKMKRRLKYVKKQYERDNIPLNKVNATVQSYMGILKHCNTYSLQNKIFENFVLKKEYEKND</sequence>
<dbReference type="InterPro" id="IPR051083">
    <property type="entry name" value="GrpII_Intron_Splice-Mob/Def"/>
</dbReference>